<dbReference type="AlphaFoldDB" id="A0A844HPT1"/>
<dbReference type="PANTHER" id="PTHR30213">
    <property type="entry name" value="INNER MEMBRANE PROTEIN YHJD"/>
    <property type="match status" value="1"/>
</dbReference>
<gene>
    <name evidence="7" type="ORF">GL300_21905</name>
</gene>
<dbReference type="PANTHER" id="PTHR30213:SF0">
    <property type="entry name" value="UPF0761 MEMBRANE PROTEIN YIHY"/>
    <property type="match status" value="1"/>
</dbReference>
<keyword evidence="5 6" id="KW-0472">Membrane</keyword>
<dbReference type="GO" id="GO:0005886">
    <property type="term" value="C:plasma membrane"/>
    <property type="evidence" value="ECO:0007669"/>
    <property type="project" value="UniProtKB-SubCell"/>
</dbReference>
<feature type="transmembrane region" description="Helical" evidence="6">
    <location>
        <begin position="152"/>
        <end position="176"/>
    </location>
</feature>
<comment type="caution">
    <text evidence="7">The sequence shown here is derived from an EMBL/GenBank/DDBJ whole genome shotgun (WGS) entry which is preliminary data.</text>
</comment>
<evidence type="ECO:0000256" key="3">
    <source>
        <dbReference type="ARBA" id="ARBA00022692"/>
    </source>
</evidence>
<evidence type="ECO:0000313" key="7">
    <source>
        <dbReference type="EMBL" id="MTH61856.1"/>
    </source>
</evidence>
<proteinExistence type="predicted"/>
<feature type="transmembrane region" description="Helical" evidence="6">
    <location>
        <begin position="228"/>
        <end position="250"/>
    </location>
</feature>
<keyword evidence="8" id="KW-1185">Reference proteome</keyword>
<keyword evidence="3 6" id="KW-0812">Transmembrane</keyword>
<sequence>MTIRARGAETDIELPDSPADLSARGWKEVGTQLWREISEDHVSVVAAGIAFYALIALFPAIAALVGISGVILDPADLGGELTRIVAYLPPSAAEIVSDQVVSVTGSSGAGSGLVAISGLVIAIYGAMKGTLTLIEGLNIAYDETERRGILRLYLTALGLTLAILFGCLLTLGLAVILPSILGLLPFGNLAETVIPWVSWLILATFTMLGLAVIYRFGPSREPPRWRWISPGAALATLIWIGGTAAFSLYVQRLGSYAETYGALGGVIVLLTWLWLSAFSVLAGAELNAELERQAGRSADHLQTGAALGPSLAPQPAEAALSPEPAHMRLALSAAPSDKTRKLSPLLLLAGLVIWQALRREDPRIPPKT</sequence>
<feature type="transmembrane region" description="Helical" evidence="6">
    <location>
        <begin position="112"/>
        <end position="131"/>
    </location>
</feature>
<dbReference type="Proteomes" id="UP000449846">
    <property type="component" value="Unassembled WGS sequence"/>
</dbReference>
<dbReference type="RefSeq" id="WP_155041807.1">
    <property type="nucleotide sequence ID" value="NZ_WMIG01000021.1"/>
</dbReference>
<evidence type="ECO:0000256" key="2">
    <source>
        <dbReference type="ARBA" id="ARBA00022475"/>
    </source>
</evidence>
<feature type="transmembrane region" description="Helical" evidence="6">
    <location>
        <begin position="262"/>
        <end position="284"/>
    </location>
</feature>
<evidence type="ECO:0000256" key="5">
    <source>
        <dbReference type="ARBA" id="ARBA00023136"/>
    </source>
</evidence>
<name>A0A844HPT1_9RHOB</name>
<dbReference type="EMBL" id="WMIG01000021">
    <property type="protein sequence ID" value="MTH61856.1"/>
    <property type="molecule type" value="Genomic_DNA"/>
</dbReference>
<dbReference type="NCBIfam" id="TIGR00765">
    <property type="entry name" value="yihY_not_rbn"/>
    <property type="match status" value="1"/>
</dbReference>
<dbReference type="InterPro" id="IPR017039">
    <property type="entry name" value="Virul_fac_BrkB"/>
</dbReference>
<dbReference type="Pfam" id="PF03631">
    <property type="entry name" value="Virul_fac_BrkB"/>
    <property type="match status" value="1"/>
</dbReference>
<feature type="transmembrane region" description="Helical" evidence="6">
    <location>
        <begin position="196"/>
        <end position="216"/>
    </location>
</feature>
<keyword evidence="4 6" id="KW-1133">Transmembrane helix</keyword>
<dbReference type="OrthoDB" id="9781030at2"/>
<evidence type="ECO:0000256" key="6">
    <source>
        <dbReference type="SAM" id="Phobius"/>
    </source>
</evidence>
<evidence type="ECO:0000313" key="8">
    <source>
        <dbReference type="Proteomes" id="UP000449846"/>
    </source>
</evidence>
<reference evidence="7 8" key="1">
    <citation type="submission" date="2019-11" db="EMBL/GenBank/DDBJ databases">
        <authorList>
            <person name="Dong K."/>
        </authorList>
    </citation>
    <scope>NUCLEOTIDE SEQUENCE [LARGE SCALE GENOMIC DNA]</scope>
    <source>
        <strain evidence="7 8">NBRC 112902</strain>
    </source>
</reference>
<evidence type="ECO:0000256" key="4">
    <source>
        <dbReference type="ARBA" id="ARBA00022989"/>
    </source>
</evidence>
<accession>A0A844HPT1</accession>
<comment type="subcellular location">
    <subcellularLocation>
        <location evidence="1">Cell membrane</location>
        <topology evidence="1">Multi-pass membrane protein</topology>
    </subcellularLocation>
</comment>
<keyword evidence="2" id="KW-1003">Cell membrane</keyword>
<organism evidence="7 8">
    <name type="scientific">Paracoccus litorisediminis</name>
    <dbReference type="NCBI Taxonomy" id="2006130"/>
    <lineage>
        <taxon>Bacteria</taxon>
        <taxon>Pseudomonadati</taxon>
        <taxon>Pseudomonadota</taxon>
        <taxon>Alphaproteobacteria</taxon>
        <taxon>Rhodobacterales</taxon>
        <taxon>Paracoccaceae</taxon>
        <taxon>Paracoccus</taxon>
    </lineage>
</organism>
<evidence type="ECO:0000256" key="1">
    <source>
        <dbReference type="ARBA" id="ARBA00004651"/>
    </source>
</evidence>
<feature type="transmembrane region" description="Helical" evidence="6">
    <location>
        <begin position="44"/>
        <end position="72"/>
    </location>
</feature>
<protein>
    <submittedName>
        <fullName evidence="7">YihY family inner membrane protein</fullName>
    </submittedName>
</protein>